<dbReference type="EMBL" id="JAWQEG010002124">
    <property type="protein sequence ID" value="KAK3874219.1"/>
    <property type="molecule type" value="Genomic_DNA"/>
</dbReference>
<feature type="region of interest" description="Disordered" evidence="1">
    <location>
        <begin position="1"/>
        <end position="149"/>
    </location>
</feature>
<proteinExistence type="predicted"/>
<reference evidence="2" key="1">
    <citation type="submission" date="2023-10" db="EMBL/GenBank/DDBJ databases">
        <title>Genome assemblies of two species of porcelain crab, Petrolisthes cinctipes and Petrolisthes manimaculis (Anomura: Porcellanidae).</title>
        <authorList>
            <person name="Angst P."/>
        </authorList>
    </citation>
    <scope>NUCLEOTIDE SEQUENCE</scope>
    <source>
        <strain evidence="2">PB745_01</strain>
        <tissue evidence="2">Gill</tissue>
    </source>
</reference>
<feature type="compositionally biased region" description="Polar residues" evidence="1">
    <location>
        <begin position="132"/>
        <end position="149"/>
    </location>
</feature>
<evidence type="ECO:0000313" key="3">
    <source>
        <dbReference type="Proteomes" id="UP001286313"/>
    </source>
</evidence>
<feature type="compositionally biased region" description="Pro residues" evidence="1">
    <location>
        <begin position="38"/>
        <end position="113"/>
    </location>
</feature>
<accession>A0AAE1FID6</accession>
<keyword evidence="3" id="KW-1185">Reference proteome</keyword>
<evidence type="ECO:0000256" key="1">
    <source>
        <dbReference type="SAM" id="MobiDB-lite"/>
    </source>
</evidence>
<dbReference type="PRINTS" id="PR01217">
    <property type="entry name" value="PRICHEXTENSN"/>
</dbReference>
<sequence length="149" mass="15940">MTKTDTWRPNLCHHPSPLQKTPPPPSIHPKALTLFSPKLPPPPLQPKAPPPSFQPKPPLPLSTPKPPPPSTPKLPPPPSTPKPPPPSNPNLPPSIHPKAPPHLPPQSSTPPLHPIFQTSHEPLYPRSDPAVSVSQTGSLDGRTDSTVSE</sequence>
<gene>
    <name evidence="2" type="ORF">Pcinc_020831</name>
</gene>
<comment type="caution">
    <text evidence="2">The sequence shown here is derived from an EMBL/GenBank/DDBJ whole genome shotgun (WGS) entry which is preliminary data.</text>
</comment>
<protein>
    <submittedName>
        <fullName evidence="2">Uncharacterized protein</fullName>
    </submittedName>
</protein>
<name>A0AAE1FID6_PETCI</name>
<dbReference type="Proteomes" id="UP001286313">
    <property type="component" value="Unassembled WGS sequence"/>
</dbReference>
<organism evidence="2 3">
    <name type="scientific">Petrolisthes cinctipes</name>
    <name type="common">Flat porcelain crab</name>
    <dbReference type="NCBI Taxonomy" id="88211"/>
    <lineage>
        <taxon>Eukaryota</taxon>
        <taxon>Metazoa</taxon>
        <taxon>Ecdysozoa</taxon>
        <taxon>Arthropoda</taxon>
        <taxon>Crustacea</taxon>
        <taxon>Multicrustacea</taxon>
        <taxon>Malacostraca</taxon>
        <taxon>Eumalacostraca</taxon>
        <taxon>Eucarida</taxon>
        <taxon>Decapoda</taxon>
        <taxon>Pleocyemata</taxon>
        <taxon>Anomura</taxon>
        <taxon>Galatheoidea</taxon>
        <taxon>Porcellanidae</taxon>
        <taxon>Petrolisthes</taxon>
    </lineage>
</organism>
<evidence type="ECO:0000313" key="2">
    <source>
        <dbReference type="EMBL" id="KAK3874219.1"/>
    </source>
</evidence>
<dbReference type="AlphaFoldDB" id="A0AAE1FID6"/>